<dbReference type="InterPro" id="IPR015655">
    <property type="entry name" value="PP2C"/>
</dbReference>
<dbReference type="PANTHER" id="PTHR13832">
    <property type="entry name" value="PROTEIN PHOSPHATASE 2C"/>
    <property type="match status" value="1"/>
</dbReference>
<proteinExistence type="predicted"/>
<comment type="caution">
    <text evidence="2">The sequence shown here is derived from an EMBL/GenBank/DDBJ whole genome shotgun (WGS) entry which is preliminary data.</text>
</comment>
<reference evidence="2 3" key="1">
    <citation type="submission" date="2011-08" db="EMBL/GenBank/DDBJ databases">
        <title>The Genome Sequence of Selenomonas noxia F0398.</title>
        <authorList>
            <consortium name="The Broad Institute Genome Sequencing Platform"/>
            <person name="Earl A."/>
            <person name="Ward D."/>
            <person name="Feldgarden M."/>
            <person name="Gevers D."/>
            <person name="Izard J."/>
            <person name="Ganesan A."/>
            <person name="Blanton J.M."/>
            <person name="Baranova O.V."/>
            <person name="Tanner A.C."/>
            <person name="Dewhirst F.E."/>
            <person name="Young S.K."/>
            <person name="Zeng Q."/>
            <person name="Gargeya S."/>
            <person name="Fitzgerald M."/>
            <person name="Haas B."/>
            <person name="Abouelleil A."/>
            <person name="Alvarado L."/>
            <person name="Arachchi H.M."/>
            <person name="Berlin A."/>
            <person name="Brown A."/>
            <person name="Chapman S.B."/>
            <person name="Chen Z."/>
            <person name="Dunbar C."/>
            <person name="Freedman E."/>
            <person name="Gearin G."/>
            <person name="Gellesch M."/>
            <person name="Goldberg J."/>
            <person name="Griggs A."/>
            <person name="Gujja S."/>
            <person name="Heiman D."/>
            <person name="Howarth C."/>
            <person name="Larson L."/>
            <person name="Lui A."/>
            <person name="MacDonald P.J.P."/>
            <person name="Montmayeur A."/>
            <person name="Murphy C."/>
            <person name="Neiman D."/>
            <person name="Pearson M."/>
            <person name="Priest M."/>
            <person name="Roberts A."/>
            <person name="Saif S."/>
            <person name="Shea T."/>
            <person name="Shenoy N."/>
            <person name="Sisk P."/>
            <person name="Stolte C."/>
            <person name="Sykes S."/>
            <person name="Wortman J."/>
            <person name="Nusbaum C."/>
            <person name="Birren B."/>
        </authorList>
    </citation>
    <scope>NUCLEOTIDE SEQUENCE [LARGE SCALE GENOMIC DNA]</scope>
    <source>
        <strain evidence="2 3">F0398</strain>
    </source>
</reference>
<dbReference type="PANTHER" id="PTHR13832:SF827">
    <property type="entry name" value="PROTEIN PHOSPHATASE 1L"/>
    <property type="match status" value="1"/>
</dbReference>
<dbReference type="EMBL" id="ADGH01000019">
    <property type="protein sequence ID" value="EHG23389.1"/>
    <property type="molecule type" value="Genomic_DNA"/>
</dbReference>
<feature type="domain" description="PPM-type phosphatase" evidence="1">
    <location>
        <begin position="3"/>
        <end position="235"/>
    </location>
</feature>
<dbReference type="RefSeq" id="WP_006695585.1">
    <property type="nucleotide sequence ID" value="NZ_JH376862.1"/>
</dbReference>
<dbReference type="PROSITE" id="PS51746">
    <property type="entry name" value="PPM_2"/>
    <property type="match status" value="1"/>
</dbReference>
<accession>A0ABN0DMX7</accession>
<evidence type="ECO:0000313" key="2">
    <source>
        <dbReference type="EMBL" id="EHG23389.1"/>
    </source>
</evidence>
<dbReference type="SMART" id="SM00331">
    <property type="entry name" value="PP2C_SIG"/>
    <property type="match status" value="1"/>
</dbReference>
<name>A0ABN0DMX7_9FIRM</name>
<organism evidence="2 3">
    <name type="scientific">Selenomonas noxia F0398</name>
    <dbReference type="NCBI Taxonomy" id="702437"/>
    <lineage>
        <taxon>Bacteria</taxon>
        <taxon>Bacillati</taxon>
        <taxon>Bacillota</taxon>
        <taxon>Negativicutes</taxon>
        <taxon>Selenomonadales</taxon>
        <taxon>Selenomonadaceae</taxon>
        <taxon>Selenomonas</taxon>
    </lineage>
</organism>
<dbReference type="GeneID" id="32474766"/>
<evidence type="ECO:0000259" key="1">
    <source>
        <dbReference type="PROSITE" id="PS51746"/>
    </source>
</evidence>
<dbReference type="InterPro" id="IPR001932">
    <property type="entry name" value="PPM-type_phosphatase-like_dom"/>
</dbReference>
<protein>
    <recommendedName>
        <fullName evidence="1">PPM-type phosphatase domain-containing protein</fullName>
    </recommendedName>
</protein>
<keyword evidence="3" id="KW-1185">Reference proteome</keyword>
<dbReference type="NCBIfam" id="NF033484">
    <property type="entry name" value="Stp1_PP2C_phos"/>
    <property type="match status" value="1"/>
</dbReference>
<dbReference type="Gene3D" id="3.60.40.10">
    <property type="entry name" value="PPM-type phosphatase domain"/>
    <property type="match status" value="1"/>
</dbReference>
<dbReference type="SUPFAM" id="SSF81606">
    <property type="entry name" value="PP2C-like"/>
    <property type="match status" value="1"/>
</dbReference>
<dbReference type="Proteomes" id="UP000003175">
    <property type="component" value="Unassembled WGS sequence"/>
</dbReference>
<dbReference type="Pfam" id="PF13672">
    <property type="entry name" value="PP2C_2"/>
    <property type="match status" value="1"/>
</dbReference>
<gene>
    <name evidence="2" type="ORF">HMPREF9432_01969</name>
</gene>
<sequence length="238" mass="25563">MIEVSSASDIGHVRTSNEDSYGVFSPSVYVVADGLGGHAAGEVASRMVVAAVRDMANAAEAIDAATLQSAVLRANQQVLEASEENPSYEGMGSTATVLHIDEQARTAHYAHVGDSRLYLLRRGVFRQVSRDHSYVEELVSRGELSEAEAQHHPRKNLLLRAVGIEERLHVDGDSFSLENGDRLLLATDGLTNMVSDEDLSVLLGDNRFAGVADRMVERALAEGGKDNITAIALAYEAS</sequence>
<evidence type="ECO:0000313" key="3">
    <source>
        <dbReference type="Proteomes" id="UP000003175"/>
    </source>
</evidence>
<dbReference type="SMART" id="SM00332">
    <property type="entry name" value="PP2Cc"/>
    <property type="match status" value="1"/>
</dbReference>
<dbReference type="CDD" id="cd00143">
    <property type="entry name" value="PP2Cc"/>
    <property type="match status" value="1"/>
</dbReference>
<dbReference type="InterPro" id="IPR036457">
    <property type="entry name" value="PPM-type-like_dom_sf"/>
</dbReference>